<dbReference type="PROSITE" id="PS51898">
    <property type="entry name" value="TYR_RECOMBINASE"/>
    <property type="match status" value="1"/>
</dbReference>
<organism evidence="5 6">
    <name type="scientific">Desulfovibrio litoralis DSM 11393</name>
    <dbReference type="NCBI Taxonomy" id="1121455"/>
    <lineage>
        <taxon>Bacteria</taxon>
        <taxon>Pseudomonadati</taxon>
        <taxon>Thermodesulfobacteriota</taxon>
        <taxon>Desulfovibrionia</taxon>
        <taxon>Desulfovibrionales</taxon>
        <taxon>Desulfovibrionaceae</taxon>
        <taxon>Desulfovibrio</taxon>
    </lineage>
</organism>
<protein>
    <submittedName>
        <fullName evidence="5">Phage integrase family protein</fullName>
    </submittedName>
</protein>
<name>A0A1M7TLM6_9BACT</name>
<proteinExistence type="inferred from homology"/>
<dbReference type="Gene3D" id="1.10.443.10">
    <property type="entry name" value="Intergrase catalytic core"/>
    <property type="match status" value="1"/>
</dbReference>
<dbReference type="InterPro" id="IPR013762">
    <property type="entry name" value="Integrase-like_cat_sf"/>
</dbReference>
<comment type="similarity">
    <text evidence="1">Belongs to the 'phage' integrase family.</text>
</comment>
<dbReference type="Gene3D" id="1.10.150.130">
    <property type="match status" value="1"/>
</dbReference>
<dbReference type="InterPro" id="IPR010998">
    <property type="entry name" value="Integrase_recombinase_N"/>
</dbReference>
<sequence length="429" mass="50410">MSALNWKTVPGERGVYVRDYGDVQIYRLQGSHMGQRIIDNLGPMTLDKVKMIRETLNYNRKNNIPPFTYKDMIGEKVATVKAEKIVQEKQRKVILKEEEKRLNNTVSLFWENVYWQHRLELRRSLKENASIDGRWRNFIKPYFGEIPLQDLEDEHFKNFINNMRKRINPKTNTVYSDTTIHKCLTDLRLCWNYAVEKKVVEHVFPGKAITKEAREEVDNEKKCYLDYDEAKELADLVYERRLNSRLDHDTYCYTVLGLCLGLRAGDIHKLNQQAVERHIIDRTKNKRARFVHFGFSPVRSMLDERLNMYPPANPLEPLFLTNSTNSKGKMRTEVPHLYFAIIKELGFNEKPKRFGHALEKIDFHALRHTFATFAAMAGVDQYTLMKLMGHKKPDMTNRYIEIADAHQATNLERALPELFPVTKQEALDE</sequence>
<keyword evidence="3" id="KW-0233">DNA recombination</keyword>
<dbReference type="GO" id="GO:0006310">
    <property type="term" value="P:DNA recombination"/>
    <property type="evidence" value="ECO:0007669"/>
    <property type="project" value="UniProtKB-KW"/>
</dbReference>
<dbReference type="STRING" id="1121455.SAMN02745728_02221"/>
<keyword evidence="6" id="KW-1185">Reference proteome</keyword>
<feature type="domain" description="Tyr recombinase" evidence="4">
    <location>
        <begin position="220"/>
        <end position="412"/>
    </location>
</feature>
<evidence type="ECO:0000256" key="2">
    <source>
        <dbReference type="ARBA" id="ARBA00023125"/>
    </source>
</evidence>
<dbReference type="SUPFAM" id="SSF56349">
    <property type="entry name" value="DNA breaking-rejoining enzymes"/>
    <property type="match status" value="1"/>
</dbReference>
<dbReference type="OrthoDB" id="9789256at2"/>
<dbReference type="EMBL" id="FRDI01000015">
    <property type="protein sequence ID" value="SHN71649.1"/>
    <property type="molecule type" value="Genomic_DNA"/>
</dbReference>
<evidence type="ECO:0000313" key="5">
    <source>
        <dbReference type="EMBL" id="SHN71649.1"/>
    </source>
</evidence>
<dbReference type="InterPro" id="IPR011010">
    <property type="entry name" value="DNA_brk_join_enz"/>
</dbReference>
<reference evidence="5 6" key="1">
    <citation type="submission" date="2016-12" db="EMBL/GenBank/DDBJ databases">
        <authorList>
            <person name="Song W.-J."/>
            <person name="Kurnit D.M."/>
        </authorList>
    </citation>
    <scope>NUCLEOTIDE SEQUENCE [LARGE SCALE GENOMIC DNA]</scope>
    <source>
        <strain evidence="5 6">DSM 11393</strain>
    </source>
</reference>
<dbReference type="InterPro" id="IPR050090">
    <property type="entry name" value="Tyrosine_recombinase_XerCD"/>
</dbReference>
<gene>
    <name evidence="5" type="ORF">SAMN02745728_02221</name>
</gene>
<dbReference type="Pfam" id="PF13102">
    <property type="entry name" value="Phage_int_SAM_5"/>
    <property type="match status" value="1"/>
</dbReference>
<dbReference type="PANTHER" id="PTHR30349:SF64">
    <property type="entry name" value="PROPHAGE INTEGRASE INTD-RELATED"/>
    <property type="match status" value="1"/>
</dbReference>
<dbReference type="RefSeq" id="WP_072697898.1">
    <property type="nucleotide sequence ID" value="NZ_FRDI01000015.1"/>
</dbReference>
<accession>A0A1M7TLM6</accession>
<dbReference type="GO" id="GO:0015074">
    <property type="term" value="P:DNA integration"/>
    <property type="evidence" value="ECO:0007669"/>
    <property type="project" value="InterPro"/>
</dbReference>
<keyword evidence="2" id="KW-0238">DNA-binding</keyword>
<evidence type="ECO:0000256" key="1">
    <source>
        <dbReference type="ARBA" id="ARBA00008857"/>
    </source>
</evidence>
<dbReference type="PANTHER" id="PTHR30349">
    <property type="entry name" value="PHAGE INTEGRASE-RELATED"/>
    <property type="match status" value="1"/>
</dbReference>
<evidence type="ECO:0000259" key="4">
    <source>
        <dbReference type="PROSITE" id="PS51898"/>
    </source>
</evidence>
<dbReference type="InterPro" id="IPR025269">
    <property type="entry name" value="SAM-like_dom"/>
</dbReference>
<dbReference type="GO" id="GO:0003677">
    <property type="term" value="F:DNA binding"/>
    <property type="evidence" value="ECO:0007669"/>
    <property type="project" value="UniProtKB-KW"/>
</dbReference>
<evidence type="ECO:0000256" key="3">
    <source>
        <dbReference type="ARBA" id="ARBA00023172"/>
    </source>
</evidence>
<evidence type="ECO:0000313" key="6">
    <source>
        <dbReference type="Proteomes" id="UP000186469"/>
    </source>
</evidence>
<dbReference type="AlphaFoldDB" id="A0A1M7TLM6"/>
<dbReference type="Proteomes" id="UP000186469">
    <property type="component" value="Unassembled WGS sequence"/>
</dbReference>
<dbReference type="InterPro" id="IPR002104">
    <property type="entry name" value="Integrase_catalytic"/>
</dbReference>
<dbReference type="Pfam" id="PF00589">
    <property type="entry name" value="Phage_integrase"/>
    <property type="match status" value="1"/>
</dbReference>